<reference evidence="2 3" key="1">
    <citation type="journal article" date="2014" name="Science">
        <title>Plant genetics. Early allopolyploid evolution in the post-Neolithic Brassica napus oilseed genome.</title>
        <authorList>
            <person name="Chalhoub B."/>
            <person name="Denoeud F."/>
            <person name="Liu S."/>
            <person name="Parkin I.A."/>
            <person name="Tang H."/>
            <person name="Wang X."/>
            <person name="Chiquet J."/>
            <person name="Belcram H."/>
            <person name="Tong C."/>
            <person name="Samans B."/>
            <person name="Correa M."/>
            <person name="Da Silva C."/>
            <person name="Just J."/>
            <person name="Falentin C."/>
            <person name="Koh C.S."/>
            <person name="Le Clainche I."/>
            <person name="Bernard M."/>
            <person name="Bento P."/>
            <person name="Noel B."/>
            <person name="Labadie K."/>
            <person name="Alberti A."/>
            <person name="Charles M."/>
            <person name="Arnaud D."/>
            <person name="Guo H."/>
            <person name="Daviaud C."/>
            <person name="Alamery S."/>
            <person name="Jabbari K."/>
            <person name="Zhao M."/>
            <person name="Edger P.P."/>
            <person name="Chelaifa H."/>
            <person name="Tack D."/>
            <person name="Lassalle G."/>
            <person name="Mestiri I."/>
            <person name="Schnel N."/>
            <person name="Le Paslier M.C."/>
            <person name="Fan G."/>
            <person name="Renault V."/>
            <person name="Bayer P.E."/>
            <person name="Golicz A.A."/>
            <person name="Manoli S."/>
            <person name="Lee T.H."/>
            <person name="Thi V.H."/>
            <person name="Chalabi S."/>
            <person name="Hu Q."/>
            <person name="Fan C."/>
            <person name="Tollenaere R."/>
            <person name="Lu Y."/>
            <person name="Battail C."/>
            <person name="Shen J."/>
            <person name="Sidebottom C.H."/>
            <person name="Wang X."/>
            <person name="Canaguier A."/>
            <person name="Chauveau A."/>
            <person name="Berard A."/>
            <person name="Deniot G."/>
            <person name="Guan M."/>
            <person name="Liu Z."/>
            <person name="Sun F."/>
            <person name="Lim Y.P."/>
            <person name="Lyons E."/>
            <person name="Town C.D."/>
            <person name="Bancroft I."/>
            <person name="Wang X."/>
            <person name="Meng J."/>
            <person name="Ma J."/>
            <person name="Pires J.C."/>
            <person name="King G.J."/>
            <person name="Brunel D."/>
            <person name="Delourme R."/>
            <person name="Renard M."/>
            <person name="Aury J.M."/>
            <person name="Adams K.L."/>
            <person name="Batley J."/>
            <person name="Snowdon R.J."/>
            <person name="Tost J."/>
            <person name="Edwards D."/>
            <person name="Zhou Y."/>
            <person name="Hua W."/>
            <person name="Sharpe A.G."/>
            <person name="Paterson A.H."/>
            <person name="Guan C."/>
            <person name="Wincker P."/>
        </authorList>
    </citation>
    <scope>NUCLEOTIDE SEQUENCE [LARGE SCALE GENOMIC DNA]</scope>
    <source>
        <strain evidence="3">cv. Darmor-bzh</strain>
    </source>
</reference>
<proteinExistence type="predicted"/>
<organism evidence="2 3">
    <name type="scientific">Brassica napus</name>
    <name type="common">Rape</name>
    <dbReference type="NCBI Taxonomy" id="3708"/>
    <lineage>
        <taxon>Eukaryota</taxon>
        <taxon>Viridiplantae</taxon>
        <taxon>Streptophyta</taxon>
        <taxon>Embryophyta</taxon>
        <taxon>Tracheophyta</taxon>
        <taxon>Spermatophyta</taxon>
        <taxon>Magnoliopsida</taxon>
        <taxon>eudicotyledons</taxon>
        <taxon>Gunneridae</taxon>
        <taxon>Pentapetalae</taxon>
        <taxon>rosids</taxon>
        <taxon>malvids</taxon>
        <taxon>Brassicales</taxon>
        <taxon>Brassicaceae</taxon>
        <taxon>Brassiceae</taxon>
        <taxon>Brassica</taxon>
    </lineage>
</organism>
<keyword evidence="1" id="KW-1133">Transmembrane helix</keyword>
<dbReference type="AlphaFoldDB" id="A0A078J7A9"/>
<accession>A0A078J7A9</accession>
<sequence>MFRYLFLIKEVTSFMPSISLQFFSHSSSLACNFFYLLLGFLLSLSWHHGPFCFQKIHTKKKRILHIFSFTTVLGILTIT</sequence>
<dbReference type="PaxDb" id="3708-A0A078J7A9"/>
<evidence type="ECO:0000313" key="3">
    <source>
        <dbReference type="Proteomes" id="UP000028999"/>
    </source>
</evidence>
<evidence type="ECO:0000256" key="1">
    <source>
        <dbReference type="SAM" id="Phobius"/>
    </source>
</evidence>
<dbReference type="Gramene" id="CDY60488">
    <property type="protein sequence ID" value="CDY60488"/>
    <property type="gene ID" value="GSBRNA2T00029700001"/>
</dbReference>
<dbReference type="EMBL" id="LK033886">
    <property type="protein sequence ID" value="CDY60488.1"/>
    <property type="molecule type" value="Genomic_DNA"/>
</dbReference>
<keyword evidence="3" id="KW-1185">Reference proteome</keyword>
<dbReference type="PROSITE" id="PS51257">
    <property type="entry name" value="PROKAR_LIPOPROTEIN"/>
    <property type="match status" value="1"/>
</dbReference>
<keyword evidence="1" id="KW-0812">Transmembrane</keyword>
<feature type="transmembrane region" description="Helical" evidence="1">
    <location>
        <begin position="63"/>
        <end position="78"/>
    </location>
</feature>
<evidence type="ECO:0000313" key="2">
    <source>
        <dbReference type="EMBL" id="CDY60488.1"/>
    </source>
</evidence>
<gene>
    <name evidence="2" type="primary">BnaC04g55900D</name>
    <name evidence="2" type="ORF">GSBRNA2T00029700001</name>
</gene>
<protein>
    <submittedName>
        <fullName evidence="2">BnaC04g55900D protein</fullName>
    </submittedName>
</protein>
<keyword evidence="1" id="KW-0472">Membrane</keyword>
<feature type="transmembrane region" description="Helical" evidence="1">
    <location>
        <begin position="20"/>
        <end position="42"/>
    </location>
</feature>
<name>A0A078J7A9_BRANA</name>
<dbReference type="Proteomes" id="UP000028999">
    <property type="component" value="Unassembled WGS sequence"/>
</dbReference>